<evidence type="ECO:0000313" key="10">
    <source>
        <dbReference type="EMBL" id="OAG29210.1"/>
    </source>
</evidence>
<dbReference type="GeneID" id="93647633"/>
<dbReference type="RefSeq" id="XP_067543889.1">
    <property type="nucleotide sequence ID" value="XM_067688701.1"/>
</dbReference>
<feature type="transmembrane region" description="Helical" evidence="9">
    <location>
        <begin position="49"/>
        <end position="68"/>
    </location>
</feature>
<keyword evidence="7" id="KW-0406">Ion transport</keyword>
<dbReference type="Pfam" id="PF05493">
    <property type="entry name" value="ATP_synt_H"/>
    <property type="match status" value="1"/>
</dbReference>
<protein>
    <submittedName>
        <fullName evidence="10">Uncharacterized protein</fullName>
    </submittedName>
</protein>
<keyword evidence="3" id="KW-0813">Transport</keyword>
<keyword evidence="11" id="KW-1185">Reference proteome</keyword>
<evidence type="ECO:0000256" key="6">
    <source>
        <dbReference type="ARBA" id="ARBA00022989"/>
    </source>
</evidence>
<evidence type="ECO:0000256" key="7">
    <source>
        <dbReference type="ARBA" id="ARBA00023065"/>
    </source>
</evidence>
<evidence type="ECO:0000256" key="1">
    <source>
        <dbReference type="ARBA" id="ARBA00004141"/>
    </source>
</evidence>
<sequence length="78" mass="8922">MNKLQESTHPFIYLLLVLTIILILAYMVWTHVLGHLRFKTEGDRQVTMVTVYLTAICGFIAWGCVFLSQATPILPLEQ</sequence>
<name>A0A177ECU3_9MICR</name>
<comment type="caution">
    <text evidence="10">The sequence shown here is derived from an EMBL/GenBank/DDBJ whole genome shotgun (WGS) entry which is preliminary data.</text>
</comment>
<feature type="transmembrane region" description="Helical" evidence="9">
    <location>
        <begin position="12"/>
        <end position="29"/>
    </location>
</feature>
<evidence type="ECO:0000256" key="5">
    <source>
        <dbReference type="ARBA" id="ARBA00022781"/>
    </source>
</evidence>
<dbReference type="Proteomes" id="UP000185944">
    <property type="component" value="Unassembled WGS sequence"/>
</dbReference>
<keyword evidence="8 9" id="KW-0472">Membrane</keyword>
<accession>A0A177ECU3</accession>
<dbReference type="OrthoDB" id="2186557at2759"/>
<evidence type="ECO:0000256" key="2">
    <source>
        <dbReference type="ARBA" id="ARBA00008328"/>
    </source>
</evidence>
<dbReference type="InterPro" id="IPR008389">
    <property type="entry name" value="ATPase_V0-cplx_e1/e2_su"/>
</dbReference>
<comment type="subcellular location">
    <subcellularLocation>
        <location evidence="1">Membrane</location>
        <topology evidence="1">Multi-pass membrane protein</topology>
    </subcellularLocation>
</comment>
<comment type="similarity">
    <text evidence="2">Belongs to the V-ATPase e1/e2 subunit family.</text>
</comment>
<dbReference type="GO" id="GO:0033179">
    <property type="term" value="C:proton-transporting V-type ATPase, V0 domain"/>
    <property type="evidence" value="ECO:0007669"/>
    <property type="project" value="InterPro"/>
</dbReference>
<keyword evidence="5" id="KW-0375">Hydrogen ion transport</keyword>
<gene>
    <name evidence="10" type="ORF">NEDG_01283</name>
</gene>
<evidence type="ECO:0000256" key="3">
    <source>
        <dbReference type="ARBA" id="ARBA00022448"/>
    </source>
</evidence>
<dbReference type="AlphaFoldDB" id="A0A177ECU3"/>
<evidence type="ECO:0000256" key="9">
    <source>
        <dbReference type="SAM" id="Phobius"/>
    </source>
</evidence>
<organism evidence="10 11">
    <name type="scientific">Nematocida displodere</name>
    <dbReference type="NCBI Taxonomy" id="1805483"/>
    <lineage>
        <taxon>Eukaryota</taxon>
        <taxon>Fungi</taxon>
        <taxon>Fungi incertae sedis</taxon>
        <taxon>Microsporidia</taxon>
        <taxon>Nematocida</taxon>
    </lineage>
</organism>
<dbReference type="GO" id="GO:0046961">
    <property type="term" value="F:proton-transporting ATPase activity, rotational mechanism"/>
    <property type="evidence" value="ECO:0007669"/>
    <property type="project" value="InterPro"/>
</dbReference>
<evidence type="ECO:0000313" key="11">
    <source>
        <dbReference type="Proteomes" id="UP000185944"/>
    </source>
</evidence>
<evidence type="ECO:0000256" key="8">
    <source>
        <dbReference type="ARBA" id="ARBA00023136"/>
    </source>
</evidence>
<keyword evidence="6 9" id="KW-1133">Transmembrane helix</keyword>
<proteinExistence type="inferred from homology"/>
<keyword evidence="4 9" id="KW-0812">Transmembrane</keyword>
<evidence type="ECO:0000256" key="4">
    <source>
        <dbReference type="ARBA" id="ARBA00022692"/>
    </source>
</evidence>
<dbReference type="VEuPathDB" id="MicrosporidiaDB:NEDG_01283"/>
<reference evidence="10 11" key="1">
    <citation type="submission" date="2016-02" db="EMBL/GenBank/DDBJ databases">
        <title>Discovery of a natural microsporidian pathogen with a broad tissue tropism in Caenorhabditis elegans.</title>
        <authorList>
            <person name="Luallen R.J."/>
            <person name="Reinke A.W."/>
            <person name="Tong L."/>
            <person name="Botts M.R."/>
            <person name="Felix M.-A."/>
            <person name="Troemel E.R."/>
        </authorList>
    </citation>
    <scope>NUCLEOTIDE SEQUENCE [LARGE SCALE GENOMIC DNA]</scope>
    <source>
        <strain evidence="10 11">JUm2807</strain>
    </source>
</reference>
<dbReference type="EMBL" id="LTDL01000041">
    <property type="protein sequence ID" value="OAG29210.1"/>
    <property type="molecule type" value="Genomic_DNA"/>
</dbReference>